<comment type="caution">
    <text evidence="7">The sequence shown here is derived from an EMBL/GenBank/DDBJ whole genome shotgun (WGS) entry which is preliminary data.</text>
</comment>
<dbReference type="Proteomes" id="UP001138751">
    <property type="component" value="Unassembled WGS sequence"/>
</dbReference>
<reference evidence="7" key="2">
    <citation type="journal article" date="2021" name="Syst. Appl. Microbiol.">
        <title>Roseomonas hellenica sp. nov., isolated from roots of wild-growing Alkanna tinctoria.</title>
        <authorList>
            <person name="Rat A."/>
            <person name="Naranjo H.D."/>
            <person name="Lebbe L."/>
            <person name="Cnockaert M."/>
            <person name="Krigas N."/>
            <person name="Grigoriadou K."/>
            <person name="Maloupa E."/>
            <person name="Willems A."/>
        </authorList>
    </citation>
    <scope>NUCLEOTIDE SEQUENCE</scope>
    <source>
        <strain evidence="7">LMG 31231</strain>
    </source>
</reference>
<evidence type="ECO:0000313" key="8">
    <source>
        <dbReference type="Proteomes" id="UP001138751"/>
    </source>
</evidence>
<feature type="active site" description="Charge relay system" evidence="4">
    <location>
        <position position="167"/>
    </location>
</feature>
<organism evidence="7 8">
    <name type="scientific">Neoroseomonas soli</name>
    <dbReference type="NCBI Taxonomy" id="1081025"/>
    <lineage>
        <taxon>Bacteria</taxon>
        <taxon>Pseudomonadati</taxon>
        <taxon>Pseudomonadota</taxon>
        <taxon>Alphaproteobacteria</taxon>
        <taxon>Acetobacterales</taxon>
        <taxon>Acetobacteraceae</taxon>
        <taxon>Neoroseomonas</taxon>
    </lineage>
</organism>
<dbReference type="AlphaFoldDB" id="A0A9X9X1W1"/>
<sequence>MPNPSSDGHDPREWIRHSLSWRPGLTVDPALDPARSAQLVAAKQALLALPAVRDAVLPGKDFRLALRDLPDAPTMPDSAVEVRNLGLLSVDEIEDIEAAIQQVNALLPEIGAALGPSLRLVPADVWCPGEAPYPYLGTSGLALAQIGAPAAHAAGGKGRGVVVVIVDQGINEAVLRKRCGTVNFGGGWAVREPRPGGSLTSPDKWIEPGTWPDGHGTRMAEAVLAVAPEATILDLPLLPTKIAELRAYLDWAAWIYWSMIWTIPWAKQQPGTTFKGPWVFCNAWSVYDLRRDYPGSSPWNYGSNPLNPLNLGVAELPYLQLADIVFAAGNGGQFCPDARCGPDQIGPGHSIYGVAALRRVLTVGAVRGDEIGLGYSAQGPAPRLFWSAKPDLVAPSQFTAPRDATRGYGGTSAACALAAGGFAALRSLLPVPGPSPAKLLRRAITTARPLLDVPPSPTRVGAGMLDLKRFLGPGPMTWTGEGEEEPPEPTEEPIA</sequence>
<feature type="domain" description="Peptidase S8/S53" evidence="6">
    <location>
        <begin position="158"/>
        <end position="461"/>
    </location>
</feature>
<evidence type="ECO:0000256" key="1">
    <source>
        <dbReference type="ARBA" id="ARBA00022670"/>
    </source>
</evidence>
<dbReference type="InterPro" id="IPR015500">
    <property type="entry name" value="Peptidase_S8_subtilisin-rel"/>
</dbReference>
<keyword evidence="1 4" id="KW-0645">Protease</keyword>
<keyword evidence="8" id="KW-1185">Reference proteome</keyword>
<feature type="compositionally biased region" description="Acidic residues" evidence="5">
    <location>
        <begin position="481"/>
        <end position="495"/>
    </location>
</feature>
<dbReference type="Gene3D" id="3.40.50.200">
    <property type="entry name" value="Peptidase S8/S53 domain"/>
    <property type="match status" value="1"/>
</dbReference>
<evidence type="ECO:0000313" key="7">
    <source>
        <dbReference type="EMBL" id="MBR0673390.1"/>
    </source>
</evidence>
<dbReference type="PRINTS" id="PR00723">
    <property type="entry name" value="SUBTILISIN"/>
</dbReference>
<dbReference type="PROSITE" id="PS51892">
    <property type="entry name" value="SUBTILASE"/>
    <property type="match status" value="1"/>
</dbReference>
<dbReference type="InterPro" id="IPR036852">
    <property type="entry name" value="Peptidase_S8/S53_dom_sf"/>
</dbReference>
<evidence type="ECO:0000256" key="4">
    <source>
        <dbReference type="PROSITE-ProRule" id="PRU01240"/>
    </source>
</evidence>
<keyword evidence="2 4" id="KW-0378">Hydrolase</keyword>
<dbReference type="GO" id="GO:0004252">
    <property type="term" value="F:serine-type endopeptidase activity"/>
    <property type="evidence" value="ECO:0007669"/>
    <property type="project" value="UniProtKB-UniRule"/>
</dbReference>
<evidence type="ECO:0000259" key="6">
    <source>
        <dbReference type="Pfam" id="PF00082"/>
    </source>
</evidence>
<dbReference type="Pfam" id="PF00082">
    <property type="entry name" value="Peptidase_S8"/>
    <property type="match status" value="1"/>
</dbReference>
<gene>
    <name evidence="7" type="ORF">GXW76_19610</name>
</gene>
<reference evidence="7" key="1">
    <citation type="submission" date="2020-01" db="EMBL/GenBank/DDBJ databases">
        <authorList>
            <person name="Rat A."/>
        </authorList>
    </citation>
    <scope>NUCLEOTIDE SEQUENCE</scope>
    <source>
        <strain evidence="7">LMG 31231</strain>
    </source>
</reference>
<accession>A0A9X9X1W1</accession>
<name>A0A9X9X1W1_9PROT</name>
<feature type="region of interest" description="Disordered" evidence="5">
    <location>
        <begin position="473"/>
        <end position="495"/>
    </location>
</feature>
<protein>
    <submittedName>
        <fullName evidence="7">S8 family peptidase</fullName>
    </submittedName>
</protein>
<dbReference type="SUPFAM" id="SSF52743">
    <property type="entry name" value="Subtilisin-like"/>
    <property type="match status" value="1"/>
</dbReference>
<proteinExistence type="inferred from homology"/>
<dbReference type="EMBL" id="JAAEDM010000069">
    <property type="protein sequence ID" value="MBR0673390.1"/>
    <property type="molecule type" value="Genomic_DNA"/>
</dbReference>
<evidence type="ECO:0000256" key="3">
    <source>
        <dbReference type="ARBA" id="ARBA00022825"/>
    </source>
</evidence>
<evidence type="ECO:0000256" key="2">
    <source>
        <dbReference type="ARBA" id="ARBA00022801"/>
    </source>
</evidence>
<evidence type="ECO:0000256" key="5">
    <source>
        <dbReference type="SAM" id="MobiDB-lite"/>
    </source>
</evidence>
<feature type="active site" description="Charge relay system" evidence="4">
    <location>
        <position position="215"/>
    </location>
</feature>
<dbReference type="GO" id="GO:0006508">
    <property type="term" value="P:proteolysis"/>
    <property type="evidence" value="ECO:0007669"/>
    <property type="project" value="UniProtKB-KW"/>
</dbReference>
<comment type="similarity">
    <text evidence="4">Belongs to the peptidase S8 family.</text>
</comment>
<keyword evidence="3 4" id="KW-0720">Serine protease</keyword>
<dbReference type="RefSeq" id="WP_211863797.1">
    <property type="nucleotide sequence ID" value="NZ_JAAEDM010000069.1"/>
</dbReference>
<feature type="active site" description="Charge relay system" evidence="4">
    <location>
        <position position="412"/>
    </location>
</feature>
<dbReference type="InterPro" id="IPR000209">
    <property type="entry name" value="Peptidase_S8/S53_dom"/>
</dbReference>